<sequence length="923" mass="102497">MLQLFISRPAEVHGAWGTVTGKPRIYNNDYLFPSALLPQARISVTTKVLLFGLLSLLPCSVLAETLRLDVTRDNSIVMVGREWNVNAGHKGRIRIKGNQHIVAMGFDVSAIRGRRVRRAELVCQASAEMISGVTISTIATAWDETKSNGLTAGLDGIDGWGYAGARFPAVSGGNAFTLVHQAESKLRDGAYHWQVPPDMVHALATGVAFGLAIHEHDADYGRNPSIFAREQSGKQPYLLVQLDDQPTAAPAAPTALQLIPVDGSHARLSLRAPANGFAYELSIDDFPLGRHNIPLVQPGASQSIPLRDLPASITRPGVHRIKVATINRTGKRSTPTVAEAELFESTPPELPPVTLPVAAEDPLPGLAVIPVTDKYDSSGKAVGELPPNYRNHNSLYDGRQIHLTAAAGEVVGFQALLRGSGEVSVDLRFAGPPMRVDLFRGLYVSSQGRQIPDPLLPLPKMIRLTPDADQALFADVYVPFDATPGVRRGKLILSDGRELPVALTILPIQLPRKAAFLCEMNSYGLPDHVDDFYALQQVAYDHRVHANILHYSHHTAAPGARKSNLDMRLRSGRRMDNKRYDAVQPGARQVYWDDFVEAFGPYLDGSCFRDRHRGPIPAPGFYLTFHESWPLNCRAYFNGDSDAYRAFAETPEYAQTYVNVLADFARLAKQRDWTETGFHVYFNNKGPLDSKTKAPWILDEPSAYWDYRALQYYGELTDRGRQAASDVQIDYRIDISRPEYCRGQLDGRSDLWVVASWAFQHYRRLVSDRADRDGLKVWVYGTSNEVHESNRQVQAWALDAWQHGATGIVPWQTVDKSGKALREADQLGLFIFDKDEQGQTVIRHSARLKAYRDAEQLIAYLQLVAKKQGWNASQMRDFIGHYTRLSGSVRKQNEADAGTSQYDHQGLSGLSKLRQAAIELLRS</sequence>
<evidence type="ECO:0008006" key="3">
    <source>
        <dbReference type="Google" id="ProtNLM"/>
    </source>
</evidence>
<accession>A0A5B9QKP4</accession>
<protein>
    <recommendedName>
        <fullName evidence="3">Glycoside hydrolase 123 C-terminal domain-containing protein</fullName>
    </recommendedName>
</protein>
<dbReference type="EMBL" id="CP042914">
    <property type="protein sequence ID" value="QEG38160.1"/>
    <property type="molecule type" value="Genomic_DNA"/>
</dbReference>
<reference evidence="1 2" key="1">
    <citation type="submission" date="2019-08" db="EMBL/GenBank/DDBJ databases">
        <title>Deep-cultivation of Planctomycetes and their phenomic and genomic characterization uncovers novel biology.</title>
        <authorList>
            <person name="Wiegand S."/>
            <person name="Jogler M."/>
            <person name="Boedeker C."/>
            <person name="Pinto D."/>
            <person name="Vollmers J."/>
            <person name="Rivas-Marin E."/>
            <person name="Kohn T."/>
            <person name="Peeters S.H."/>
            <person name="Heuer A."/>
            <person name="Rast P."/>
            <person name="Oberbeckmann S."/>
            <person name="Bunk B."/>
            <person name="Jeske O."/>
            <person name="Meyerdierks A."/>
            <person name="Storesund J.E."/>
            <person name="Kallscheuer N."/>
            <person name="Luecker S."/>
            <person name="Lage O.M."/>
            <person name="Pohl T."/>
            <person name="Merkel B.J."/>
            <person name="Hornburger P."/>
            <person name="Mueller R.-W."/>
            <person name="Bruemmer F."/>
            <person name="Labrenz M."/>
            <person name="Spormann A.M."/>
            <person name="Op den Camp H."/>
            <person name="Overmann J."/>
            <person name="Amann R."/>
            <person name="Jetten M.S.M."/>
            <person name="Mascher T."/>
            <person name="Medema M.H."/>
            <person name="Devos D.P."/>
            <person name="Kaster A.-K."/>
            <person name="Ovreas L."/>
            <person name="Rohde M."/>
            <person name="Galperin M.Y."/>
            <person name="Jogler C."/>
        </authorList>
    </citation>
    <scope>NUCLEOTIDE SEQUENCE [LARGE SCALE GENOMIC DNA]</scope>
    <source>
        <strain evidence="1 2">UC8</strain>
    </source>
</reference>
<dbReference type="AlphaFoldDB" id="A0A5B9QKP4"/>
<name>A0A5B9QKP4_9BACT</name>
<evidence type="ECO:0000313" key="2">
    <source>
        <dbReference type="Proteomes" id="UP000325286"/>
    </source>
</evidence>
<dbReference type="KEGG" id="rul:UC8_01130"/>
<evidence type="ECO:0000313" key="1">
    <source>
        <dbReference type="EMBL" id="QEG38160.1"/>
    </source>
</evidence>
<proteinExistence type="predicted"/>
<dbReference type="Proteomes" id="UP000325286">
    <property type="component" value="Chromosome"/>
</dbReference>
<keyword evidence="2" id="KW-1185">Reference proteome</keyword>
<gene>
    <name evidence="1" type="ORF">UC8_01130</name>
</gene>
<organism evidence="1 2">
    <name type="scientific">Roseimaritima ulvae</name>
    <dbReference type="NCBI Taxonomy" id="980254"/>
    <lineage>
        <taxon>Bacteria</taxon>
        <taxon>Pseudomonadati</taxon>
        <taxon>Planctomycetota</taxon>
        <taxon>Planctomycetia</taxon>
        <taxon>Pirellulales</taxon>
        <taxon>Pirellulaceae</taxon>
        <taxon>Roseimaritima</taxon>
    </lineage>
</organism>